<evidence type="ECO:0000313" key="2">
    <source>
        <dbReference type="EMBL" id="KAJ5173154.1"/>
    </source>
</evidence>
<feature type="region of interest" description="Disordered" evidence="1">
    <location>
        <begin position="207"/>
        <end position="258"/>
    </location>
</feature>
<feature type="region of interest" description="Disordered" evidence="1">
    <location>
        <begin position="1"/>
        <end position="35"/>
    </location>
</feature>
<comment type="caution">
    <text evidence="2">The sequence shown here is derived from an EMBL/GenBank/DDBJ whole genome shotgun (WGS) entry which is preliminary data.</text>
</comment>
<accession>A0A9W9LRB1</accession>
<feature type="compositionally biased region" description="Polar residues" evidence="1">
    <location>
        <begin position="1"/>
        <end position="19"/>
    </location>
</feature>
<dbReference type="EMBL" id="JAPQKO010000003">
    <property type="protein sequence ID" value="KAJ5173154.1"/>
    <property type="molecule type" value="Genomic_DNA"/>
</dbReference>
<dbReference type="SUPFAM" id="SSF53474">
    <property type="entry name" value="alpha/beta-Hydrolases"/>
    <property type="match status" value="1"/>
</dbReference>
<protein>
    <recommendedName>
        <fullName evidence="4">Alpha/beta hydrolase fold-3 domain-containing protein</fullName>
    </recommendedName>
</protein>
<reference evidence="2" key="1">
    <citation type="submission" date="2022-11" db="EMBL/GenBank/DDBJ databases">
        <authorList>
            <person name="Petersen C."/>
        </authorList>
    </citation>
    <scope>NUCLEOTIDE SEQUENCE</scope>
    <source>
        <strain evidence="2">IBT 21917</strain>
    </source>
</reference>
<dbReference type="OrthoDB" id="5396420at2759"/>
<reference evidence="2" key="2">
    <citation type="journal article" date="2023" name="IMA Fungus">
        <title>Comparative genomic study of the Penicillium genus elucidates a diverse pangenome and 15 lateral gene transfer events.</title>
        <authorList>
            <person name="Petersen C."/>
            <person name="Sorensen T."/>
            <person name="Nielsen M.R."/>
            <person name="Sondergaard T.E."/>
            <person name="Sorensen J.L."/>
            <person name="Fitzpatrick D.A."/>
            <person name="Frisvad J.C."/>
            <person name="Nielsen K.L."/>
        </authorList>
    </citation>
    <scope>NUCLEOTIDE SEQUENCE</scope>
    <source>
        <strain evidence="2">IBT 21917</strain>
    </source>
</reference>
<evidence type="ECO:0000256" key="1">
    <source>
        <dbReference type="SAM" id="MobiDB-lite"/>
    </source>
</evidence>
<feature type="region of interest" description="Disordered" evidence="1">
    <location>
        <begin position="61"/>
        <end position="87"/>
    </location>
</feature>
<proteinExistence type="predicted"/>
<dbReference type="GO" id="GO:0072330">
    <property type="term" value="P:monocarboxylic acid biosynthetic process"/>
    <property type="evidence" value="ECO:0007669"/>
    <property type="project" value="UniProtKB-ARBA"/>
</dbReference>
<sequence length="369" mass="40363">MSNPGLESVASGNSMGKSLTTDRRQDSALTTDQSPQHLLASALSATVVTVNYRLGTVNEAESSVNEYPESTTSDSEDSSIRKATQPDFQYPTPIHDTLIGFDWILNTLKPTKLGVFGSHVGGSLSLMLALTEAKSVQAVAALDPVCDWPGLDEYCKVEDSTGITTTRQKRRQKSKTRCFDAFASPILFLRSAGRDVPPVFPRYHTGPEYPVPTLASTGGTALEESGSAQDLDSSLDGDDRVPSESSPPPATPRRRKALSRWPPYGLDYGLDAQRWSGDGHGIGRLQMTLPWVRIFLQDRLAGLSEDKGDVPTGSTVLSHQGEEMVSVMRRACFWGREKGVGEDRVTLRRMERDVEIGAWMGDVLDRERD</sequence>
<dbReference type="InterPro" id="IPR029058">
    <property type="entry name" value="AB_hydrolase_fold"/>
</dbReference>
<evidence type="ECO:0008006" key="4">
    <source>
        <dbReference type="Google" id="ProtNLM"/>
    </source>
</evidence>
<dbReference type="Gene3D" id="3.40.50.1820">
    <property type="entry name" value="alpha/beta hydrolase"/>
    <property type="match status" value="1"/>
</dbReference>
<dbReference type="AlphaFoldDB" id="A0A9W9LRB1"/>
<evidence type="ECO:0000313" key="3">
    <source>
        <dbReference type="Proteomes" id="UP001146351"/>
    </source>
</evidence>
<organism evidence="2 3">
    <name type="scientific">Penicillium capsulatum</name>
    <dbReference type="NCBI Taxonomy" id="69766"/>
    <lineage>
        <taxon>Eukaryota</taxon>
        <taxon>Fungi</taxon>
        <taxon>Dikarya</taxon>
        <taxon>Ascomycota</taxon>
        <taxon>Pezizomycotina</taxon>
        <taxon>Eurotiomycetes</taxon>
        <taxon>Eurotiomycetidae</taxon>
        <taxon>Eurotiales</taxon>
        <taxon>Aspergillaceae</taxon>
        <taxon>Penicillium</taxon>
    </lineage>
</organism>
<dbReference type="GO" id="GO:0017000">
    <property type="term" value="P:antibiotic biosynthetic process"/>
    <property type="evidence" value="ECO:0007669"/>
    <property type="project" value="UniProtKB-ARBA"/>
</dbReference>
<keyword evidence="3" id="KW-1185">Reference proteome</keyword>
<dbReference type="Proteomes" id="UP001146351">
    <property type="component" value="Unassembled WGS sequence"/>
</dbReference>
<name>A0A9W9LRB1_9EURO</name>
<gene>
    <name evidence="2" type="ORF">N7492_005747</name>
</gene>